<reference evidence="2" key="2">
    <citation type="submission" date="2025-09" db="UniProtKB">
        <authorList>
            <consortium name="Ensembl"/>
        </authorList>
    </citation>
    <scope>IDENTIFICATION</scope>
</reference>
<name>A0A8C4QIH7_EPTBU</name>
<dbReference type="Ensembl" id="ENSEBUT00000016016.1">
    <property type="protein sequence ID" value="ENSEBUP00000015440.1"/>
    <property type="gene ID" value="ENSEBUG00000009736.1"/>
</dbReference>
<comment type="similarity">
    <text evidence="1">Belongs to the actin family.</text>
</comment>
<proteinExistence type="inferred from homology"/>
<reference evidence="2" key="1">
    <citation type="submission" date="2025-08" db="UniProtKB">
        <authorList>
            <consortium name="Ensembl"/>
        </authorList>
    </citation>
    <scope>IDENTIFICATION</scope>
</reference>
<dbReference type="Gene3D" id="3.90.640.10">
    <property type="entry name" value="Actin, Chain A, domain 4"/>
    <property type="match status" value="1"/>
</dbReference>
<accession>A0A8C4QIH7</accession>
<sequence length="295" mass="31550">MAEVGQKIIVMDNGSDITKVGFAGDNRPSAIIPGVVGHPVRKILFEEFEVPALCIAFPAHLALFASGPTSGLVVDSGSSVTHAVAVCGGRVESPAILRMNMGGQDLNERLGSLVLSRHGRSLVGTASERSALCAMKERLCFVSQDLSSDKMAGAALEQSHEMPDGTYINIGIERFMCPEALFQPGVLASSSPSLQQSIVTCIEKSNTQMQGKLYNNIILSGGNTLFPGLAERLKLEVARIAPPQYPVKVLAPAERKYAAWLGGSVFACLPMFPKACVTRSRYDECGSRIMHHSNM</sequence>
<evidence type="ECO:0000313" key="3">
    <source>
        <dbReference type="Proteomes" id="UP000694388"/>
    </source>
</evidence>
<dbReference type="PANTHER" id="PTHR11937">
    <property type="entry name" value="ACTIN"/>
    <property type="match status" value="1"/>
</dbReference>
<dbReference type="InterPro" id="IPR043129">
    <property type="entry name" value="ATPase_NBD"/>
</dbReference>
<dbReference type="AlphaFoldDB" id="A0A8C4QIH7"/>
<dbReference type="Proteomes" id="UP000694388">
    <property type="component" value="Unplaced"/>
</dbReference>
<evidence type="ECO:0008006" key="4">
    <source>
        <dbReference type="Google" id="ProtNLM"/>
    </source>
</evidence>
<dbReference type="FunFam" id="3.30.420.40:FF:000058">
    <property type="entry name" value="Putative actin-related protein 5"/>
    <property type="match status" value="1"/>
</dbReference>
<organism evidence="2 3">
    <name type="scientific">Eptatretus burgeri</name>
    <name type="common">Inshore hagfish</name>
    <dbReference type="NCBI Taxonomy" id="7764"/>
    <lineage>
        <taxon>Eukaryota</taxon>
        <taxon>Metazoa</taxon>
        <taxon>Chordata</taxon>
        <taxon>Craniata</taxon>
        <taxon>Vertebrata</taxon>
        <taxon>Cyclostomata</taxon>
        <taxon>Myxini</taxon>
        <taxon>Myxiniformes</taxon>
        <taxon>Myxinidae</taxon>
        <taxon>Eptatretinae</taxon>
        <taxon>Eptatretus</taxon>
    </lineage>
</organism>
<evidence type="ECO:0000256" key="1">
    <source>
        <dbReference type="RuleBase" id="RU000487"/>
    </source>
</evidence>
<dbReference type="Pfam" id="PF00022">
    <property type="entry name" value="Actin"/>
    <property type="match status" value="2"/>
</dbReference>
<dbReference type="SMART" id="SM00268">
    <property type="entry name" value="ACTIN"/>
    <property type="match status" value="1"/>
</dbReference>
<evidence type="ECO:0000313" key="2">
    <source>
        <dbReference type="Ensembl" id="ENSEBUP00000015440.1"/>
    </source>
</evidence>
<dbReference type="Gene3D" id="3.30.420.40">
    <property type="match status" value="3"/>
</dbReference>
<dbReference type="SUPFAM" id="SSF53067">
    <property type="entry name" value="Actin-like ATPase domain"/>
    <property type="match status" value="2"/>
</dbReference>
<protein>
    <recommendedName>
        <fullName evidence="4">Actin</fullName>
    </recommendedName>
</protein>
<keyword evidence="3" id="KW-1185">Reference proteome</keyword>
<dbReference type="InterPro" id="IPR004000">
    <property type="entry name" value="Actin"/>
</dbReference>